<organism evidence="1 2">
    <name type="scientific">Candidatus Nomurabacteria bacterium RIFCSPHIGHO2_01_FULL_39_10</name>
    <dbReference type="NCBI Taxonomy" id="1801733"/>
    <lineage>
        <taxon>Bacteria</taxon>
        <taxon>Candidatus Nomuraibacteriota</taxon>
    </lineage>
</organism>
<dbReference type="Proteomes" id="UP000178700">
    <property type="component" value="Unassembled WGS sequence"/>
</dbReference>
<sequence>MIKFYHFISIFSSCPRLATAIPNPNAIRAKQTCMGSGARREADTAEKHALTACSGADTGL</sequence>
<name>A0A1F6V7Z9_9BACT</name>
<evidence type="ECO:0000313" key="1">
    <source>
        <dbReference type="EMBL" id="OGI65735.1"/>
    </source>
</evidence>
<reference evidence="1 2" key="1">
    <citation type="journal article" date="2016" name="Nat. Commun.">
        <title>Thousands of microbial genomes shed light on interconnected biogeochemical processes in an aquifer system.</title>
        <authorList>
            <person name="Anantharaman K."/>
            <person name="Brown C.T."/>
            <person name="Hug L.A."/>
            <person name="Sharon I."/>
            <person name="Castelle C.J."/>
            <person name="Probst A.J."/>
            <person name="Thomas B.C."/>
            <person name="Singh A."/>
            <person name="Wilkins M.J."/>
            <person name="Karaoz U."/>
            <person name="Brodie E.L."/>
            <person name="Williams K.H."/>
            <person name="Hubbard S.S."/>
            <person name="Banfield J.F."/>
        </authorList>
    </citation>
    <scope>NUCLEOTIDE SEQUENCE [LARGE SCALE GENOMIC DNA]</scope>
</reference>
<evidence type="ECO:0000313" key="2">
    <source>
        <dbReference type="Proteomes" id="UP000178700"/>
    </source>
</evidence>
<accession>A0A1F6V7Z9</accession>
<dbReference type="AlphaFoldDB" id="A0A1F6V7Z9"/>
<protein>
    <submittedName>
        <fullName evidence="1">Uncharacterized protein</fullName>
    </submittedName>
</protein>
<dbReference type="EMBL" id="MFTJ01000021">
    <property type="protein sequence ID" value="OGI65735.1"/>
    <property type="molecule type" value="Genomic_DNA"/>
</dbReference>
<gene>
    <name evidence="1" type="ORF">A2642_05055</name>
</gene>
<comment type="caution">
    <text evidence="1">The sequence shown here is derived from an EMBL/GenBank/DDBJ whole genome shotgun (WGS) entry which is preliminary data.</text>
</comment>
<proteinExistence type="predicted"/>